<accession>A0A2A6BDL5</accession>
<feature type="compositionally biased region" description="Acidic residues" evidence="1">
    <location>
        <begin position="15"/>
        <end position="25"/>
    </location>
</feature>
<evidence type="ECO:0000313" key="3">
    <source>
        <dbReference type="Proteomes" id="UP000005239"/>
    </source>
</evidence>
<gene>
    <name evidence="2" type="primary">WBGene00099885</name>
</gene>
<dbReference type="SUPFAM" id="SSF48726">
    <property type="entry name" value="Immunoglobulin"/>
    <property type="match status" value="1"/>
</dbReference>
<dbReference type="Proteomes" id="UP000005239">
    <property type="component" value="Unassembled WGS sequence"/>
</dbReference>
<reference evidence="3" key="1">
    <citation type="journal article" date="2008" name="Nat. Genet.">
        <title>The Pristionchus pacificus genome provides a unique perspective on nematode lifestyle and parasitism.</title>
        <authorList>
            <person name="Dieterich C."/>
            <person name="Clifton S.W."/>
            <person name="Schuster L.N."/>
            <person name="Chinwalla A."/>
            <person name="Delehaunty K."/>
            <person name="Dinkelacker I."/>
            <person name="Fulton L."/>
            <person name="Fulton R."/>
            <person name="Godfrey J."/>
            <person name="Minx P."/>
            <person name="Mitreva M."/>
            <person name="Roeseler W."/>
            <person name="Tian H."/>
            <person name="Witte H."/>
            <person name="Yang S.P."/>
            <person name="Wilson R.K."/>
            <person name="Sommer R.J."/>
        </authorList>
    </citation>
    <scope>NUCLEOTIDE SEQUENCE [LARGE SCALE GENOMIC DNA]</scope>
    <source>
        <strain evidence="3">PS312</strain>
    </source>
</reference>
<dbReference type="InterPro" id="IPR007110">
    <property type="entry name" value="Ig-like_dom"/>
</dbReference>
<accession>A0A8R1U7Q5</accession>
<dbReference type="Gene3D" id="2.60.40.10">
    <property type="entry name" value="Immunoglobulins"/>
    <property type="match status" value="1"/>
</dbReference>
<feature type="compositionally biased region" description="Basic and acidic residues" evidence="1">
    <location>
        <begin position="326"/>
        <end position="340"/>
    </location>
</feature>
<evidence type="ECO:0000313" key="2">
    <source>
        <dbReference type="EnsemblMetazoa" id="PPA10331.1"/>
    </source>
</evidence>
<proteinExistence type="predicted"/>
<dbReference type="PROSITE" id="PS50835">
    <property type="entry name" value="IG_LIKE"/>
    <property type="match status" value="1"/>
</dbReference>
<dbReference type="InterPro" id="IPR036179">
    <property type="entry name" value="Ig-like_dom_sf"/>
</dbReference>
<organism evidence="2 3">
    <name type="scientific">Pristionchus pacificus</name>
    <name type="common">Parasitic nematode worm</name>
    <dbReference type="NCBI Taxonomy" id="54126"/>
    <lineage>
        <taxon>Eukaryota</taxon>
        <taxon>Metazoa</taxon>
        <taxon>Ecdysozoa</taxon>
        <taxon>Nematoda</taxon>
        <taxon>Chromadorea</taxon>
        <taxon>Rhabditida</taxon>
        <taxon>Rhabditina</taxon>
        <taxon>Diplogasteromorpha</taxon>
        <taxon>Diplogasteroidea</taxon>
        <taxon>Neodiplogasteridae</taxon>
        <taxon>Pristionchus</taxon>
    </lineage>
</organism>
<feature type="region of interest" description="Disordered" evidence="1">
    <location>
        <begin position="430"/>
        <end position="450"/>
    </location>
</feature>
<keyword evidence="3" id="KW-1185">Reference proteome</keyword>
<dbReference type="EnsemblMetazoa" id="PPA10331.1">
    <property type="protein sequence ID" value="PPA10331.1"/>
    <property type="gene ID" value="WBGene00099885"/>
</dbReference>
<protein>
    <submittedName>
        <fullName evidence="2">Immunoglobulin</fullName>
    </submittedName>
</protein>
<sequence length="1336" mass="152029">MEDSPVGPSDCGLIIDEDPPDEETVEPAQLIQPSGAPSFRPMETSEGDAKEPSPEDDSPLDPGGLIIVEDAEEDVEQQQEKEESIDQALPSMDQPEESAAHPVSPLYQSGEDMEPLESQQQPMDVPQDQLVGPMDKPGLLADVMAARREEAPMDISETPLEHPAEMPSEGFPGQPTNQFILFHHEGPLAGQYALVPDHVLQQIALLQQSAASSCNDPSTSSAAQPIVLIYQPISSSSHPHVTAQAVGLYQPTPSNNPQATGRPPLRPLPQPEDQSTGLIEYYYDFFDERKLVRVKTPKRRSKAPKKESGESTDQESSSSSRMRRVKSAEDLAPIKEELLRHVRSSGKPFSASDESPPAESHPPDLHNRPKKYAKRRAKIVKDRIVKGDRPMAACNPMQVPLPDGSVHHFTLGQGCDPTMAAKNQRQVEMGHGHDRQPVDQPTMLEGKTDTRSLDAQPVLTDRPKKYAKRRVTMAPALEERILKEPMFNMDLGAGYPLDVDEVDVKPGRVLFVQEAVVVDDVDEYPRVTKPMKVIKADGDVTRPSITVRFRCAAETTFEWLAHRHHYELAESQGKYDISTRETFDFDGHRVLHVYHCELTINGFENEDEGDYTCRATTTSTENGELTTDISGTLIMGLDRVVRLTEESIEPAHCAPMKHRRYRKETQLKGDRIFANTRALVPEGERFFRRTVGLNKGGKTMEAMIEVISRKSRKMIPEHVFMEKQYKNMKKYLIEHYGENELEEQEDEQRYVDDVIDDELEDKERNLFWLAWNMPDEFPLDHPHKVEIVHLMNAFQQNDHTGFSSVIRNIQCRLSNREFYSDPTTYERHPAWPFPRFDKKATAGHDSVTTNNSARAGKRATSVKTFEEVYPHALLLTEEQREQRRIERELRGEKIVRFEPIPPKYSLVIPDSARAAAEELGPRPPVGIRPCKQADSQIFSVKNGGIEVTMFVYGAPLPQVQWFLNSKIMHKRDDDVAKTHERKIGDKIVLYQRIVIPKKLQSDRFSLLARVQNPCGILEETFNMDLRKPQGITLASDPVVKMFLKQTHVELYCRVNLAPGVNRLKLRWEREGVRMDVSKLPGVQKRMERNGDNSVTVALMIEDPTMYRGEWRCIMSIDESQRYGLLREGMEYKPLLASWTLRFPLPQDYPVIRDTKALMRVVVKPQWVEKNAVFQVFYSGRKSWIEWINPRGRVMTPNRKGGRLTMDGGLMPDKQLVKVEMEIAPPEDEKLYPKHMHGSKECTYYIKNAAVVAPNRKPTPKKDGLIETDQVNESCYLAELKNQRVEEMARETTMLSTYARKSQKELAAELKRVEARIAELRVKGVKETNSEESDYYY</sequence>
<feature type="region of interest" description="Disordered" evidence="1">
    <location>
        <begin position="248"/>
        <end position="273"/>
    </location>
</feature>
<reference evidence="2" key="2">
    <citation type="submission" date="2022-06" db="UniProtKB">
        <authorList>
            <consortium name="EnsemblMetazoa"/>
        </authorList>
    </citation>
    <scope>IDENTIFICATION</scope>
    <source>
        <strain evidence="2">PS312</strain>
    </source>
</reference>
<dbReference type="InterPro" id="IPR013783">
    <property type="entry name" value="Ig-like_fold"/>
</dbReference>
<name>A0A2A6BDL5_PRIPA</name>
<evidence type="ECO:0000256" key="1">
    <source>
        <dbReference type="SAM" id="MobiDB-lite"/>
    </source>
</evidence>
<feature type="region of interest" description="Disordered" evidence="1">
    <location>
        <begin position="1"/>
        <end position="136"/>
    </location>
</feature>
<feature type="region of interest" description="Disordered" evidence="1">
    <location>
        <begin position="296"/>
        <end position="375"/>
    </location>
</feature>